<evidence type="ECO:0000256" key="1">
    <source>
        <dbReference type="SAM" id="MobiDB-lite"/>
    </source>
</evidence>
<gene>
    <name evidence="2" type="ORF">H6D15_02110</name>
</gene>
<evidence type="ECO:0000313" key="3">
    <source>
        <dbReference type="Proteomes" id="UP000698924"/>
    </source>
</evidence>
<evidence type="ECO:0000313" key="2">
    <source>
        <dbReference type="EMBL" id="MBM6856409.1"/>
    </source>
</evidence>
<name>A0AA40ZRD6_9BACT</name>
<feature type="compositionally biased region" description="Low complexity" evidence="1">
    <location>
        <begin position="24"/>
        <end position="35"/>
    </location>
</feature>
<keyword evidence="3" id="KW-1185">Reference proteome</keyword>
<protein>
    <submittedName>
        <fullName evidence="2">Uncharacterized protein</fullName>
    </submittedName>
</protein>
<dbReference type="SUPFAM" id="SSF82185">
    <property type="entry name" value="Histone H3 K4-specific methyltransferase SET7/9 N-terminal domain"/>
    <property type="match status" value="1"/>
</dbReference>
<sequence length="145" mass="15399">MIIVAVVVVAAGVIVGIKLCGSKTPEVTTPPTETPKGVDTTNVANPQPIDTPEVEKKEPVKVDPPKPITGRGTVDLGYGIYTGELKNGVPHGHGVIKYTQKHKIVSSKDFVANPGDEFEADFRDGRVSGNIGYWSHDGNKTAIKP</sequence>
<comment type="caution">
    <text evidence="2">The sequence shown here is derived from an EMBL/GenBank/DDBJ whole genome shotgun (WGS) entry which is preliminary data.</text>
</comment>
<dbReference type="RefSeq" id="WP_204970926.1">
    <property type="nucleotide sequence ID" value="NZ_JAAZTS010000002.1"/>
</dbReference>
<accession>A0AA40ZRD6</accession>
<reference evidence="2 3" key="1">
    <citation type="journal article" date="2021" name="Sci. Rep.">
        <title>The distribution of antibiotic resistance genes in chicken gut microbiota commensals.</title>
        <authorList>
            <person name="Juricova H."/>
            <person name="Matiasovicova J."/>
            <person name="Kubasova T."/>
            <person name="Cejkova D."/>
            <person name="Rychlik I."/>
        </authorList>
    </citation>
    <scope>NUCLEOTIDE SEQUENCE [LARGE SCALE GENOMIC DNA]</scope>
    <source>
        <strain evidence="2 3">An421</strain>
    </source>
</reference>
<dbReference type="Proteomes" id="UP000698924">
    <property type="component" value="Unassembled WGS sequence"/>
</dbReference>
<organism evidence="2 3">
    <name type="scientific">Caecibacteroides pullorum</name>
    <dbReference type="NCBI Taxonomy" id="2725562"/>
    <lineage>
        <taxon>Bacteria</taxon>
        <taxon>Pseudomonadati</taxon>
        <taxon>Bacteroidota</taxon>
        <taxon>Bacteroidia</taxon>
        <taxon>Bacteroidales</taxon>
        <taxon>Bacteroidaceae</taxon>
        <taxon>Caecibacteroides</taxon>
    </lineage>
</organism>
<feature type="compositionally biased region" description="Basic and acidic residues" evidence="1">
    <location>
        <begin position="53"/>
        <end position="64"/>
    </location>
</feature>
<proteinExistence type="predicted"/>
<dbReference type="EMBL" id="JACJMO010000002">
    <property type="protein sequence ID" value="MBM6856409.1"/>
    <property type="molecule type" value="Genomic_DNA"/>
</dbReference>
<feature type="region of interest" description="Disordered" evidence="1">
    <location>
        <begin position="24"/>
        <end position="69"/>
    </location>
</feature>
<dbReference type="AlphaFoldDB" id="A0AA40ZRD6"/>